<dbReference type="RefSeq" id="WP_018302871.1">
    <property type="nucleotide sequence ID" value="NZ_KB902288.1"/>
</dbReference>
<evidence type="ECO:0000313" key="1">
    <source>
        <dbReference type="EMBL" id="KIQ70711.1"/>
    </source>
</evidence>
<dbReference type="OrthoDB" id="154708at2"/>
<proteinExistence type="predicted"/>
<evidence type="ECO:0008006" key="3">
    <source>
        <dbReference type="Google" id="ProtNLM"/>
    </source>
</evidence>
<evidence type="ECO:0000313" key="2">
    <source>
        <dbReference type="Proteomes" id="UP000035100"/>
    </source>
</evidence>
<dbReference type="STRING" id="1123501.Wenmar_01089"/>
<reference evidence="1 2" key="1">
    <citation type="submission" date="2013-01" db="EMBL/GenBank/DDBJ databases">
        <authorList>
            <person name="Fiebig A."/>
            <person name="Goeker M."/>
            <person name="Klenk H.-P.P."/>
        </authorList>
    </citation>
    <scope>NUCLEOTIDE SEQUENCE [LARGE SCALE GENOMIC DNA]</scope>
    <source>
        <strain evidence="1 2">DSM 24838</strain>
    </source>
</reference>
<sequence length="171" mass="18247">MTLPDLTPDCTRCDALCCSLLAFDEGEMFAFDKPAGQGCRHLCGTRCTVHDRLAEEGMHGCVRFDCQGAGQRLMQGLFAGQSWRDGPQVAERIASAFRDVRAVHAALDLLVLAGRLPLSAPAEADRRRLLSSLSADPADEAALAALATRAPEAHRFLRSLAGEVARGGAGR</sequence>
<keyword evidence="2" id="KW-1185">Reference proteome</keyword>
<gene>
    <name evidence="1" type="ORF">Wenmar_01089</name>
</gene>
<organism evidence="1 2">
    <name type="scientific">Wenxinia marina DSM 24838</name>
    <dbReference type="NCBI Taxonomy" id="1123501"/>
    <lineage>
        <taxon>Bacteria</taxon>
        <taxon>Pseudomonadati</taxon>
        <taxon>Pseudomonadota</taxon>
        <taxon>Alphaproteobacteria</taxon>
        <taxon>Rhodobacterales</taxon>
        <taxon>Roseobacteraceae</taxon>
        <taxon>Wenxinia</taxon>
    </lineage>
</organism>
<accession>A0A0D0PHB6</accession>
<dbReference type="EMBL" id="AONG01000005">
    <property type="protein sequence ID" value="KIQ70711.1"/>
    <property type="molecule type" value="Genomic_DNA"/>
</dbReference>
<dbReference type="eggNOG" id="COG1357">
    <property type="taxonomic scope" value="Bacteria"/>
</dbReference>
<name>A0A0D0PHB6_9RHOB</name>
<comment type="caution">
    <text evidence="1">The sequence shown here is derived from an EMBL/GenBank/DDBJ whole genome shotgun (WGS) entry which is preliminary data.</text>
</comment>
<protein>
    <recommendedName>
        <fullName evidence="3">Pentapeptide repeat-containing protein</fullName>
    </recommendedName>
</protein>
<dbReference type="AlphaFoldDB" id="A0A0D0PHB6"/>
<dbReference type="Proteomes" id="UP000035100">
    <property type="component" value="Unassembled WGS sequence"/>
</dbReference>